<dbReference type="SUPFAM" id="SSF103032">
    <property type="entry name" value="Hypothetical protein YwqG"/>
    <property type="match status" value="1"/>
</dbReference>
<protein>
    <recommendedName>
        <fullName evidence="3">DUF1963 domain-containing protein</fullName>
    </recommendedName>
</protein>
<dbReference type="EMBL" id="JARUMK010000001">
    <property type="protein sequence ID" value="MEH0564144.1"/>
    <property type="molecule type" value="Genomic_DNA"/>
</dbReference>
<sequence>MISQPTGQAQGPYEAAFLPRLQMSLRKADEPVTEPVSKFGGQPVWLEAPTWPVDPQTGEPLVFIGQFRVPGDEVRLAYLFLEEDDRVMGMHPTSGEAVVLIQPDGRVPSFAVIGPRGTRGRSLWRWGHDETEAPVEWLVDLDPTPPETDAAANHHSAWWNYMRHEGPEVDLPSGDEPKDFLGGTAVLPNGRAWGLDDDSWLFLCQFADRGEDAEDPFFLNFGYGSGFVFISCDHREGRFLADCS</sequence>
<evidence type="ECO:0000313" key="1">
    <source>
        <dbReference type="EMBL" id="MEH0564144.1"/>
    </source>
</evidence>
<evidence type="ECO:0000313" key="2">
    <source>
        <dbReference type="Proteomes" id="UP001382181"/>
    </source>
</evidence>
<dbReference type="RefSeq" id="WP_147986054.1">
    <property type="nucleotide sequence ID" value="NZ_JARUMK010000001.1"/>
</dbReference>
<dbReference type="Gene3D" id="2.30.320.10">
    <property type="entry name" value="YwqG-like"/>
    <property type="match status" value="1"/>
</dbReference>
<evidence type="ECO:0008006" key="3">
    <source>
        <dbReference type="Google" id="ProtNLM"/>
    </source>
</evidence>
<proteinExistence type="predicted"/>
<gene>
    <name evidence="1" type="ORF">QBA37_33730</name>
</gene>
<name>A0ABU8ACM9_9ACTN</name>
<accession>A0ABU8ACM9</accession>
<dbReference type="Proteomes" id="UP001382181">
    <property type="component" value="Unassembled WGS sequence"/>
</dbReference>
<reference evidence="1 2" key="1">
    <citation type="submission" date="2023-04" db="EMBL/GenBank/DDBJ databases">
        <title>Genomic diversity of scab-causing Streptomyces spp. in the province of Quebec, Canada.</title>
        <authorList>
            <person name="Biessy A."/>
            <person name="Cadieux M."/>
            <person name="Ciotola M."/>
            <person name="Filion M."/>
        </authorList>
    </citation>
    <scope>NUCLEOTIDE SEQUENCE [LARGE SCALE GENOMIC DNA]</scope>
    <source>
        <strain evidence="1 2">B21-103</strain>
    </source>
</reference>
<dbReference type="InterPro" id="IPR035948">
    <property type="entry name" value="YwqG-like_sf"/>
</dbReference>
<comment type="caution">
    <text evidence="1">The sequence shown here is derived from an EMBL/GenBank/DDBJ whole genome shotgun (WGS) entry which is preliminary data.</text>
</comment>
<organism evidence="1 2">
    <name type="scientific">Streptomyces silvae</name>
    <dbReference type="NCBI Taxonomy" id="2803812"/>
    <lineage>
        <taxon>Bacteria</taxon>
        <taxon>Bacillati</taxon>
        <taxon>Actinomycetota</taxon>
        <taxon>Actinomycetes</taxon>
        <taxon>Kitasatosporales</taxon>
        <taxon>Streptomycetaceae</taxon>
        <taxon>Streptomyces</taxon>
    </lineage>
</organism>
<keyword evidence="2" id="KW-1185">Reference proteome</keyword>